<dbReference type="EMBL" id="BMXF01000004">
    <property type="protein sequence ID" value="GHB79454.1"/>
    <property type="molecule type" value="Genomic_DNA"/>
</dbReference>
<dbReference type="SUPFAM" id="SSF55781">
    <property type="entry name" value="GAF domain-like"/>
    <property type="match status" value="1"/>
</dbReference>
<dbReference type="PANTHER" id="PTHR43304:SF1">
    <property type="entry name" value="PAC DOMAIN-CONTAINING PROTEIN"/>
    <property type="match status" value="1"/>
</dbReference>
<dbReference type="PANTHER" id="PTHR43304">
    <property type="entry name" value="PHYTOCHROME-LIKE PROTEIN CPH1"/>
    <property type="match status" value="1"/>
</dbReference>
<dbReference type="InterPro" id="IPR004358">
    <property type="entry name" value="Sig_transdc_His_kin-like_C"/>
</dbReference>
<evidence type="ECO:0000259" key="6">
    <source>
        <dbReference type="PROSITE" id="PS50109"/>
    </source>
</evidence>
<dbReference type="InterPro" id="IPR036097">
    <property type="entry name" value="HisK_dim/P_sf"/>
</dbReference>
<sequence>MNYSDEELIKDIERVNRISIVPTLLDVVCQTTGMGFAAIARVTETRWITCSVRDDIQFGLVQGSELKVETTICNEIRDSFQPVIINHVKENDLFCNHPTPLMYGFQSYISYPIILKTGEFFGTLCAIDPNPADLENPKIKGLFMAFSDLISFHLQQIELLDESDKTARNLNRQLSNSLDENRQYRHISSHTLQEPLRKLRIFSGMLVDSIRNKEIEKAEQFALKINDGADRFSNLIMSLSDFSILEENGATVQPVDLEYTVGVVKAELRFKLDERDATVNVGNLPTVPGVPLQMEQLFYHLFDNAVKFSKKDVPLLISISSQEYTRSVEGTHLMPEKRYVEIKFTDNGIGIDRFQLEKIFDMFSQIPSETVQEGSGIGLSICRKIIRNHSGLITIHSDQGAGTTVSIILPTS</sequence>
<dbReference type="RefSeq" id="WP_189566030.1">
    <property type="nucleotide sequence ID" value="NZ_BMXF01000004.1"/>
</dbReference>
<keyword evidence="8" id="KW-1185">Reference proteome</keyword>
<keyword evidence="5 7" id="KW-0418">Kinase</keyword>
<feature type="domain" description="Histidine kinase" evidence="6">
    <location>
        <begin position="187"/>
        <end position="412"/>
    </location>
</feature>
<evidence type="ECO:0000256" key="3">
    <source>
        <dbReference type="ARBA" id="ARBA00022553"/>
    </source>
</evidence>
<dbReference type="InterPro" id="IPR005467">
    <property type="entry name" value="His_kinase_dom"/>
</dbReference>
<comment type="caution">
    <text evidence="7">The sequence shown here is derived from an EMBL/GenBank/DDBJ whole genome shotgun (WGS) entry which is preliminary data.</text>
</comment>
<evidence type="ECO:0000256" key="1">
    <source>
        <dbReference type="ARBA" id="ARBA00000085"/>
    </source>
</evidence>
<dbReference type="InterPro" id="IPR003018">
    <property type="entry name" value="GAF"/>
</dbReference>
<dbReference type="EC" id="2.7.13.3" evidence="2"/>
<evidence type="ECO:0000256" key="5">
    <source>
        <dbReference type="ARBA" id="ARBA00022777"/>
    </source>
</evidence>
<evidence type="ECO:0000313" key="7">
    <source>
        <dbReference type="EMBL" id="GHB79454.1"/>
    </source>
</evidence>
<dbReference type="InterPro" id="IPR029016">
    <property type="entry name" value="GAF-like_dom_sf"/>
</dbReference>
<dbReference type="PROSITE" id="PS50109">
    <property type="entry name" value="HIS_KIN"/>
    <property type="match status" value="1"/>
</dbReference>
<dbReference type="Proteomes" id="UP000598271">
    <property type="component" value="Unassembled WGS sequence"/>
</dbReference>
<evidence type="ECO:0000256" key="4">
    <source>
        <dbReference type="ARBA" id="ARBA00022679"/>
    </source>
</evidence>
<name>A0A8J3DBL9_9BACT</name>
<dbReference type="Gene3D" id="3.30.450.40">
    <property type="match status" value="1"/>
</dbReference>
<evidence type="ECO:0000313" key="8">
    <source>
        <dbReference type="Proteomes" id="UP000598271"/>
    </source>
</evidence>
<dbReference type="Pfam" id="PF02518">
    <property type="entry name" value="HATPase_c"/>
    <property type="match status" value="1"/>
</dbReference>
<protein>
    <recommendedName>
        <fullName evidence="2">histidine kinase</fullName>
        <ecNumber evidence="2">2.7.13.3</ecNumber>
    </recommendedName>
</protein>
<evidence type="ECO:0000256" key="2">
    <source>
        <dbReference type="ARBA" id="ARBA00012438"/>
    </source>
</evidence>
<dbReference type="Pfam" id="PF01590">
    <property type="entry name" value="GAF"/>
    <property type="match status" value="1"/>
</dbReference>
<dbReference type="GO" id="GO:0000155">
    <property type="term" value="F:phosphorelay sensor kinase activity"/>
    <property type="evidence" value="ECO:0007669"/>
    <property type="project" value="InterPro"/>
</dbReference>
<keyword evidence="3" id="KW-0597">Phosphoprotein</keyword>
<dbReference type="InterPro" id="IPR036890">
    <property type="entry name" value="HATPase_C_sf"/>
</dbReference>
<accession>A0A8J3DBL9</accession>
<keyword evidence="4" id="KW-0808">Transferase</keyword>
<dbReference type="PRINTS" id="PR00344">
    <property type="entry name" value="BCTRLSENSOR"/>
</dbReference>
<dbReference type="AlphaFoldDB" id="A0A8J3DBL9"/>
<proteinExistence type="predicted"/>
<reference evidence="7 8" key="1">
    <citation type="journal article" date="2014" name="Int. J. Syst. Evol. Microbiol.">
        <title>Complete genome sequence of Corynebacterium casei LMG S-19264T (=DSM 44701T), isolated from a smear-ripened cheese.</title>
        <authorList>
            <consortium name="US DOE Joint Genome Institute (JGI-PGF)"/>
            <person name="Walter F."/>
            <person name="Albersmeier A."/>
            <person name="Kalinowski J."/>
            <person name="Ruckert C."/>
        </authorList>
    </citation>
    <scope>NUCLEOTIDE SEQUENCE [LARGE SCALE GENOMIC DNA]</scope>
    <source>
        <strain evidence="7 8">KCTC 12866</strain>
    </source>
</reference>
<dbReference type="SUPFAM" id="SSF47384">
    <property type="entry name" value="Homodimeric domain of signal transducing histidine kinase"/>
    <property type="match status" value="1"/>
</dbReference>
<dbReference type="Gene3D" id="3.30.565.10">
    <property type="entry name" value="Histidine kinase-like ATPase, C-terminal domain"/>
    <property type="match status" value="1"/>
</dbReference>
<dbReference type="SUPFAM" id="SSF55874">
    <property type="entry name" value="ATPase domain of HSP90 chaperone/DNA topoisomerase II/histidine kinase"/>
    <property type="match status" value="1"/>
</dbReference>
<dbReference type="InterPro" id="IPR003594">
    <property type="entry name" value="HATPase_dom"/>
</dbReference>
<comment type="catalytic activity">
    <reaction evidence="1">
        <text>ATP + protein L-histidine = ADP + protein N-phospho-L-histidine.</text>
        <dbReference type="EC" id="2.7.13.3"/>
    </reaction>
</comment>
<dbReference type="SMART" id="SM00387">
    <property type="entry name" value="HATPase_c"/>
    <property type="match status" value="1"/>
</dbReference>
<organism evidence="7 8">
    <name type="scientific">Persicitalea jodogahamensis</name>
    <dbReference type="NCBI Taxonomy" id="402147"/>
    <lineage>
        <taxon>Bacteria</taxon>
        <taxon>Pseudomonadati</taxon>
        <taxon>Bacteroidota</taxon>
        <taxon>Cytophagia</taxon>
        <taxon>Cytophagales</taxon>
        <taxon>Spirosomataceae</taxon>
        <taxon>Persicitalea</taxon>
    </lineage>
</organism>
<gene>
    <name evidence="7" type="ORF">GCM10007390_36830</name>
</gene>
<dbReference type="SMART" id="SM00065">
    <property type="entry name" value="GAF"/>
    <property type="match status" value="1"/>
</dbReference>
<dbReference type="InterPro" id="IPR052162">
    <property type="entry name" value="Sensor_kinase/Photoreceptor"/>
</dbReference>